<dbReference type="Proteomes" id="UP000015101">
    <property type="component" value="Unassembled WGS sequence"/>
</dbReference>
<dbReference type="SUPFAM" id="SSF117281">
    <property type="entry name" value="Kelch motif"/>
    <property type="match status" value="1"/>
</dbReference>
<evidence type="ECO:0000313" key="7">
    <source>
        <dbReference type="Proteomes" id="UP000015101"/>
    </source>
</evidence>
<dbReference type="InterPro" id="IPR015915">
    <property type="entry name" value="Kelch-typ_b-propeller"/>
</dbReference>
<name>T1FFD1_HELRO</name>
<reference evidence="6" key="3">
    <citation type="submission" date="2015-06" db="UniProtKB">
        <authorList>
            <consortium name="EnsemblMetazoa"/>
        </authorList>
    </citation>
    <scope>IDENTIFICATION</scope>
</reference>
<sequence>MEMKMNNMEKDEAADDSRTIVFISKTGGRFEVSRASLLQTSDYYQALVKSGMRDARFSDLALEFLSDDSLQEVREFLLSPRCSEEENEKCSRIIKRLTDIKRGLEGASYLQINDMKTLYLKYLLRYFNETSYVRLMKFAKKYASVEDMEMIYDSLMMNFRNIAKHPKIMPYNVLFRLVKSELVNADSDFDILKIIIDWISAKESRRSYAEKLLKNVRFDLMCTEEKQKSAEAIKKMELDVPLTERTSNCHRGVGRLFALVNNNTDGFNSECYSVSLFDFVRTCDSRKSTTPPVVKFNHIDRYGPRDYYEQCTYHLVNYRLYMVGGERYYYMKKRTLFYDLKSCKWGRLADMGVARSNFFLGNIGKYLYAVAGFCCHGEVERFNPDKNRWSWLAPLPIAVSGLAGCVHNGMIYVSGGYRYGDEFRNENRVWQYDPAFDVWSEKCPMLSRRRGHVMAFVGDVLLVVGGGLRKSLMNGEMYDFATDQWTYVLKLKMPVLESPSILFNNCLYIFTKRSYGKPKNLYIQKINLKKYLNNTNTDDINITDDYVYNINDEDDEEEVDDEEEDDENIDIYDMNDNYDDNASDTTDENYEEEEEEYIEDNGSVEDNNEEDDVVVDDAYDVVVDDAYDVVADENNVENSVIHVVDRVSIAVDEDFVDHFPIQETGNVVHNDDFILPDIKVDDDIINDYDDVNVDLINDDDDLCQIYKFNAGKKLSTINWIGMVNMSTDL</sequence>
<organism evidence="6 7">
    <name type="scientific">Helobdella robusta</name>
    <name type="common">Californian leech</name>
    <dbReference type="NCBI Taxonomy" id="6412"/>
    <lineage>
        <taxon>Eukaryota</taxon>
        <taxon>Metazoa</taxon>
        <taxon>Spiralia</taxon>
        <taxon>Lophotrochozoa</taxon>
        <taxon>Annelida</taxon>
        <taxon>Clitellata</taxon>
        <taxon>Hirudinea</taxon>
        <taxon>Rhynchobdellida</taxon>
        <taxon>Glossiphoniidae</taxon>
        <taxon>Helobdella</taxon>
    </lineage>
</organism>
<protein>
    <recommendedName>
        <fullName evidence="4">BACK domain-containing protein</fullName>
    </recommendedName>
</protein>
<dbReference type="Pfam" id="PF07707">
    <property type="entry name" value="BACK"/>
    <property type="match status" value="1"/>
</dbReference>
<dbReference type="KEGG" id="hro:HELRODRAFT_180027"/>
<reference evidence="7" key="1">
    <citation type="submission" date="2012-12" db="EMBL/GenBank/DDBJ databases">
        <authorList>
            <person name="Hellsten U."/>
            <person name="Grimwood J."/>
            <person name="Chapman J.A."/>
            <person name="Shapiro H."/>
            <person name="Aerts A."/>
            <person name="Otillar R.P."/>
            <person name="Terry A.Y."/>
            <person name="Boore J.L."/>
            <person name="Simakov O."/>
            <person name="Marletaz F."/>
            <person name="Cho S.-J."/>
            <person name="Edsinger-Gonzales E."/>
            <person name="Havlak P."/>
            <person name="Kuo D.-H."/>
            <person name="Larsson T."/>
            <person name="Lv J."/>
            <person name="Arendt D."/>
            <person name="Savage R."/>
            <person name="Osoegawa K."/>
            <person name="de Jong P."/>
            <person name="Lindberg D.R."/>
            <person name="Seaver E.C."/>
            <person name="Weisblat D.A."/>
            <person name="Putnam N.H."/>
            <person name="Grigoriev I.V."/>
            <person name="Rokhsar D.S."/>
        </authorList>
    </citation>
    <scope>NUCLEOTIDE SEQUENCE</scope>
</reference>
<evidence type="ECO:0000256" key="2">
    <source>
        <dbReference type="ARBA" id="ARBA00022737"/>
    </source>
</evidence>
<dbReference type="PANTHER" id="PTHR45632">
    <property type="entry name" value="LD33804P"/>
    <property type="match status" value="1"/>
</dbReference>
<dbReference type="InterPro" id="IPR011333">
    <property type="entry name" value="SKP1/BTB/POZ_sf"/>
</dbReference>
<evidence type="ECO:0000256" key="3">
    <source>
        <dbReference type="SAM" id="MobiDB-lite"/>
    </source>
</evidence>
<dbReference type="EMBL" id="KB097558">
    <property type="protein sequence ID" value="ESN94920.1"/>
    <property type="molecule type" value="Genomic_DNA"/>
</dbReference>
<dbReference type="Gene3D" id="1.25.40.420">
    <property type="match status" value="1"/>
</dbReference>
<reference evidence="5 7" key="2">
    <citation type="journal article" date="2013" name="Nature">
        <title>Insights into bilaterian evolution from three spiralian genomes.</title>
        <authorList>
            <person name="Simakov O."/>
            <person name="Marletaz F."/>
            <person name="Cho S.J."/>
            <person name="Edsinger-Gonzales E."/>
            <person name="Havlak P."/>
            <person name="Hellsten U."/>
            <person name="Kuo D.H."/>
            <person name="Larsson T."/>
            <person name="Lv J."/>
            <person name="Arendt D."/>
            <person name="Savage R."/>
            <person name="Osoegawa K."/>
            <person name="de Jong P."/>
            <person name="Grimwood J."/>
            <person name="Chapman J.A."/>
            <person name="Shapiro H."/>
            <person name="Aerts A."/>
            <person name="Otillar R.P."/>
            <person name="Terry A.Y."/>
            <person name="Boore J.L."/>
            <person name="Grigoriev I.V."/>
            <person name="Lindberg D.R."/>
            <person name="Seaver E.C."/>
            <person name="Weisblat D.A."/>
            <person name="Putnam N.H."/>
            <person name="Rokhsar D.S."/>
        </authorList>
    </citation>
    <scope>NUCLEOTIDE SEQUENCE</scope>
</reference>
<dbReference type="GeneID" id="20207530"/>
<feature type="compositionally biased region" description="Acidic residues" evidence="3">
    <location>
        <begin position="553"/>
        <end position="570"/>
    </location>
</feature>
<keyword evidence="7" id="KW-1185">Reference proteome</keyword>
<dbReference type="OrthoDB" id="45365at2759"/>
<dbReference type="Gene3D" id="3.30.710.10">
    <property type="entry name" value="Potassium Channel Kv1.1, Chain A"/>
    <property type="match status" value="1"/>
</dbReference>
<gene>
    <name evidence="6" type="primary">20207530</name>
    <name evidence="5" type="ORF">HELRODRAFT_180027</name>
</gene>
<feature type="compositionally biased region" description="Acidic residues" evidence="3">
    <location>
        <begin position="576"/>
        <end position="608"/>
    </location>
</feature>
<dbReference type="AlphaFoldDB" id="T1FFD1"/>
<feature type="domain" description="BACK" evidence="4">
    <location>
        <begin position="132"/>
        <end position="231"/>
    </location>
</feature>
<dbReference type="EnsemblMetazoa" id="HelroT180027">
    <property type="protein sequence ID" value="HelroP180027"/>
    <property type="gene ID" value="HelroG180027"/>
</dbReference>
<dbReference type="SMART" id="SM00612">
    <property type="entry name" value="Kelch"/>
    <property type="match status" value="4"/>
</dbReference>
<dbReference type="CTD" id="20207530"/>
<keyword evidence="2" id="KW-0677">Repeat</keyword>
<accession>T1FFD1</accession>
<dbReference type="EMBL" id="AMQM01007071">
    <property type="status" value="NOT_ANNOTATED_CDS"/>
    <property type="molecule type" value="Genomic_DNA"/>
</dbReference>
<dbReference type="Gene3D" id="2.120.10.80">
    <property type="entry name" value="Kelch-type beta propeller"/>
    <property type="match status" value="1"/>
</dbReference>
<proteinExistence type="predicted"/>
<dbReference type="InterPro" id="IPR011705">
    <property type="entry name" value="BACK"/>
</dbReference>
<evidence type="ECO:0000313" key="6">
    <source>
        <dbReference type="EnsemblMetazoa" id="HelroP180027"/>
    </source>
</evidence>
<dbReference type="RefSeq" id="XP_009027040.1">
    <property type="nucleotide sequence ID" value="XM_009028792.1"/>
</dbReference>
<dbReference type="Pfam" id="PF01344">
    <property type="entry name" value="Kelch_1"/>
    <property type="match status" value="2"/>
</dbReference>
<evidence type="ECO:0000256" key="1">
    <source>
        <dbReference type="ARBA" id="ARBA00022441"/>
    </source>
</evidence>
<dbReference type="eggNOG" id="KOG4441">
    <property type="taxonomic scope" value="Eukaryota"/>
</dbReference>
<feature type="region of interest" description="Disordered" evidence="3">
    <location>
        <begin position="553"/>
        <end position="608"/>
    </location>
</feature>
<dbReference type="InParanoid" id="T1FFD1"/>
<dbReference type="HOGENOM" id="CLU_018559_0_0_1"/>
<evidence type="ECO:0000259" key="4">
    <source>
        <dbReference type="SMART" id="SM00875"/>
    </source>
</evidence>
<dbReference type="STRING" id="6412.T1FFD1"/>
<dbReference type="PANTHER" id="PTHR45632:SF3">
    <property type="entry name" value="KELCH-LIKE PROTEIN 32"/>
    <property type="match status" value="1"/>
</dbReference>
<dbReference type="InterPro" id="IPR006652">
    <property type="entry name" value="Kelch_1"/>
</dbReference>
<dbReference type="SMART" id="SM00875">
    <property type="entry name" value="BACK"/>
    <property type="match status" value="1"/>
</dbReference>
<keyword evidence="1" id="KW-0880">Kelch repeat</keyword>
<evidence type="ECO:0000313" key="5">
    <source>
        <dbReference type="EMBL" id="ESN94920.1"/>
    </source>
</evidence>